<reference evidence="2" key="1">
    <citation type="submission" date="2025-08" db="UniProtKB">
        <authorList>
            <consortium name="RefSeq"/>
        </authorList>
    </citation>
    <scope>IDENTIFICATION</scope>
    <source>
        <tissue evidence="2">Whole body</tissue>
    </source>
</reference>
<accession>A0A6J1QJ82</accession>
<keyword evidence="1" id="KW-1185">Reference proteome</keyword>
<sequence>MAEAYLVWDLFILQERVRRVERRIERRILRDAQNPFELPHNEFLSKFRVSQEIVMHIVDVLRNDLMTIRINGLSAEIQVLTAINFYANGSYQRPVGNQCELVISQPSTSRCIRR</sequence>
<evidence type="ECO:0000313" key="1">
    <source>
        <dbReference type="Proteomes" id="UP000504618"/>
    </source>
</evidence>
<evidence type="ECO:0000313" key="2">
    <source>
        <dbReference type="RefSeq" id="XP_024882457.1"/>
    </source>
</evidence>
<dbReference type="OrthoDB" id="6509413at2759"/>
<organism evidence="1 2">
    <name type="scientific">Temnothorax curvispinosus</name>
    <dbReference type="NCBI Taxonomy" id="300111"/>
    <lineage>
        <taxon>Eukaryota</taxon>
        <taxon>Metazoa</taxon>
        <taxon>Ecdysozoa</taxon>
        <taxon>Arthropoda</taxon>
        <taxon>Hexapoda</taxon>
        <taxon>Insecta</taxon>
        <taxon>Pterygota</taxon>
        <taxon>Neoptera</taxon>
        <taxon>Endopterygota</taxon>
        <taxon>Hymenoptera</taxon>
        <taxon>Apocrita</taxon>
        <taxon>Aculeata</taxon>
        <taxon>Formicoidea</taxon>
        <taxon>Formicidae</taxon>
        <taxon>Myrmicinae</taxon>
        <taxon>Temnothorax</taxon>
    </lineage>
</organism>
<dbReference type="GeneID" id="112461447"/>
<dbReference type="AlphaFoldDB" id="A0A6J1QJ82"/>
<proteinExistence type="predicted"/>
<name>A0A6J1QJ82_9HYME</name>
<dbReference type="RefSeq" id="XP_024882457.1">
    <property type="nucleotide sequence ID" value="XM_025026689.1"/>
</dbReference>
<protein>
    <submittedName>
        <fullName evidence="2">Uncharacterized protein LOC112461447</fullName>
    </submittedName>
</protein>
<feature type="non-terminal residue" evidence="2">
    <location>
        <position position="114"/>
    </location>
</feature>
<dbReference type="Proteomes" id="UP000504618">
    <property type="component" value="Unplaced"/>
</dbReference>
<gene>
    <name evidence="2" type="primary">LOC112461447</name>
</gene>